<sequence>MRSAYPQRECSPPSFKLRFVVNVKAKKRLADVDGDCHLNLKGSSHGGAIVPSDRLNPHPFKTYSYGTCLGVKIKDPRIALQRHLQTNINPLHATRRA</sequence>
<reference evidence="2" key="2">
    <citation type="submission" date="2015-01" db="EMBL/GenBank/DDBJ databases">
        <title>Evolutionary Origins and Diversification of the Mycorrhizal Mutualists.</title>
        <authorList>
            <consortium name="DOE Joint Genome Institute"/>
            <consortium name="Mycorrhizal Genomics Consortium"/>
            <person name="Kohler A."/>
            <person name="Kuo A."/>
            <person name="Nagy L.G."/>
            <person name="Floudas D."/>
            <person name="Copeland A."/>
            <person name="Barry K.W."/>
            <person name="Cichocki N."/>
            <person name="Veneault-Fourrey C."/>
            <person name="LaButti K."/>
            <person name="Lindquist E.A."/>
            <person name="Lipzen A."/>
            <person name="Lundell T."/>
            <person name="Morin E."/>
            <person name="Murat C."/>
            <person name="Riley R."/>
            <person name="Ohm R."/>
            <person name="Sun H."/>
            <person name="Tunlid A."/>
            <person name="Henrissat B."/>
            <person name="Grigoriev I.V."/>
            <person name="Hibbett D.S."/>
            <person name="Martin F."/>
        </authorList>
    </citation>
    <scope>NUCLEOTIDE SEQUENCE [LARGE SCALE GENOMIC DNA]</scope>
    <source>
        <strain evidence="2">Ve08.2h10</strain>
    </source>
</reference>
<dbReference type="Proteomes" id="UP000054538">
    <property type="component" value="Unassembled WGS sequence"/>
</dbReference>
<proteinExistence type="predicted"/>
<evidence type="ECO:0000313" key="1">
    <source>
        <dbReference type="EMBL" id="KIL00358.1"/>
    </source>
</evidence>
<accession>A0A0D0DNB6</accession>
<name>A0A0D0DNB6_9AGAM</name>
<dbReference type="EMBL" id="KN824835">
    <property type="protein sequence ID" value="KIL00358.1"/>
    <property type="molecule type" value="Genomic_DNA"/>
</dbReference>
<gene>
    <name evidence="1" type="ORF">PAXRUDRAFT_821731</name>
</gene>
<evidence type="ECO:0000313" key="2">
    <source>
        <dbReference type="Proteomes" id="UP000054538"/>
    </source>
</evidence>
<dbReference type="InParanoid" id="A0A0D0DNB6"/>
<protein>
    <submittedName>
        <fullName evidence="1">Uncharacterized protein</fullName>
    </submittedName>
</protein>
<dbReference type="AlphaFoldDB" id="A0A0D0DNB6"/>
<keyword evidence="2" id="KW-1185">Reference proteome</keyword>
<dbReference type="HOGENOM" id="CLU_2347340_0_0_1"/>
<reference evidence="1 2" key="1">
    <citation type="submission" date="2014-04" db="EMBL/GenBank/DDBJ databases">
        <authorList>
            <consortium name="DOE Joint Genome Institute"/>
            <person name="Kuo A."/>
            <person name="Kohler A."/>
            <person name="Jargeat P."/>
            <person name="Nagy L.G."/>
            <person name="Floudas D."/>
            <person name="Copeland A."/>
            <person name="Barry K.W."/>
            <person name="Cichocki N."/>
            <person name="Veneault-Fourrey C."/>
            <person name="LaButti K."/>
            <person name="Lindquist E.A."/>
            <person name="Lipzen A."/>
            <person name="Lundell T."/>
            <person name="Morin E."/>
            <person name="Murat C."/>
            <person name="Sun H."/>
            <person name="Tunlid A."/>
            <person name="Henrissat B."/>
            <person name="Grigoriev I.V."/>
            <person name="Hibbett D.S."/>
            <person name="Martin F."/>
            <person name="Nordberg H.P."/>
            <person name="Cantor M.N."/>
            <person name="Hua S.X."/>
        </authorList>
    </citation>
    <scope>NUCLEOTIDE SEQUENCE [LARGE SCALE GENOMIC DNA]</scope>
    <source>
        <strain evidence="1 2">Ve08.2h10</strain>
    </source>
</reference>
<organism evidence="1 2">
    <name type="scientific">Paxillus rubicundulus Ve08.2h10</name>
    <dbReference type="NCBI Taxonomy" id="930991"/>
    <lineage>
        <taxon>Eukaryota</taxon>
        <taxon>Fungi</taxon>
        <taxon>Dikarya</taxon>
        <taxon>Basidiomycota</taxon>
        <taxon>Agaricomycotina</taxon>
        <taxon>Agaricomycetes</taxon>
        <taxon>Agaricomycetidae</taxon>
        <taxon>Boletales</taxon>
        <taxon>Paxilineae</taxon>
        <taxon>Paxillaceae</taxon>
        <taxon>Paxillus</taxon>
    </lineage>
</organism>